<dbReference type="Gramene" id="PRQ26389">
    <property type="protein sequence ID" value="PRQ26389"/>
    <property type="gene ID" value="RchiOBHm_Chr6g0294051"/>
</dbReference>
<dbReference type="Proteomes" id="UP000238479">
    <property type="component" value="Chromosome 6"/>
</dbReference>
<comment type="caution">
    <text evidence="1">The sequence shown here is derived from an EMBL/GenBank/DDBJ whole genome shotgun (WGS) entry which is preliminary data.</text>
</comment>
<reference evidence="1 2" key="1">
    <citation type="journal article" date="2018" name="Nat. Genet.">
        <title>The Rosa genome provides new insights in the design of modern roses.</title>
        <authorList>
            <person name="Bendahmane M."/>
        </authorList>
    </citation>
    <scope>NUCLEOTIDE SEQUENCE [LARGE SCALE GENOMIC DNA]</scope>
    <source>
        <strain evidence="2">cv. Old Blush</strain>
    </source>
</reference>
<proteinExistence type="predicted"/>
<dbReference type="AlphaFoldDB" id="A0A2P6PWU5"/>
<evidence type="ECO:0000313" key="1">
    <source>
        <dbReference type="EMBL" id="PRQ26389.1"/>
    </source>
</evidence>
<protein>
    <submittedName>
        <fullName evidence="1">Uncharacterized protein</fullName>
    </submittedName>
</protein>
<sequence>MSNPKFQSTPRSPSSIECAYMELNPITAPSLSSFNSSNPFLTSNQENESMPKFFSSGIYDQDPFVQTSLIHMYSACGNLMLACQSV</sequence>
<organism evidence="1 2">
    <name type="scientific">Rosa chinensis</name>
    <name type="common">China rose</name>
    <dbReference type="NCBI Taxonomy" id="74649"/>
    <lineage>
        <taxon>Eukaryota</taxon>
        <taxon>Viridiplantae</taxon>
        <taxon>Streptophyta</taxon>
        <taxon>Embryophyta</taxon>
        <taxon>Tracheophyta</taxon>
        <taxon>Spermatophyta</taxon>
        <taxon>Magnoliopsida</taxon>
        <taxon>eudicotyledons</taxon>
        <taxon>Gunneridae</taxon>
        <taxon>Pentapetalae</taxon>
        <taxon>rosids</taxon>
        <taxon>fabids</taxon>
        <taxon>Rosales</taxon>
        <taxon>Rosaceae</taxon>
        <taxon>Rosoideae</taxon>
        <taxon>Rosoideae incertae sedis</taxon>
        <taxon>Rosa</taxon>
    </lineage>
</organism>
<evidence type="ECO:0000313" key="2">
    <source>
        <dbReference type="Proteomes" id="UP000238479"/>
    </source>
</evidence>
<gene>
    <name evidence="1" type="ORF">RchiOBHm_Chr6g0294051</name>
</gene>
<keyword evidence="2" id="KW-1185">Reference proteome</keyword>
<name>A0A2P6PWU5_ROSCH</name>
<accession>A0A2P6PWU5</accession>
<dbReference type="EMBL" id="PDCK01000044">
    <property type="protein sequence ID" value="PRQ26389.1"/>
    <property type="molecule type" value="Genomic_DNA"/>
</dbReference>